<feature type="compositionally biased region" description="Low complexity" evidence="4">
    <location>
        <begin position="554"/>
        <end position="569"/>
    </location>
</feature>
<feature type="compositionally biased region" description="Pro residues" evidence="4">
    <location>
        <begin position="519"/>
        <end position="553"/>
    </location>
</feature>
<feature type="compositionally biased region" description="Low complexity" evidence="4">
    <location>
        <begin position="503"/>
        <end position="518"/>
    </location>
</feature>
<feature type="compositionally biased region" description="Pro residues" evidence="4">
    <location>
        <begin position="570"/>
        <end position="585"/>
    </location>
</feature>
<evidence type="ECO:0000259" key="5">
    <source>
        <dbReference type="PROSITE" id="PS50011"/>
    </source>
</evidence>
<dbReference type="PANTHER" id="PTHR45832:SF22">
    <property type="entry name" value="SERINE_THREONINE-PROTEIN KINASE SAMKA-RELATED"/>
    <property type="match status" value="1"/>
</dbReference>
<dbReference type="CDD" id="cd14014">
    <property type="entry name" value="STKc_PknB_like"/>
    <property type="match status" value="1"/>
</dbReference>
<dbReference type="Proteomes" id="UP001165074">
    <property type="component" value="Unassembled WGS sequence"/>
</dbReference>
<evidence type="ECO:0000256" key="4">
    <source>
        <dbReference type="SAM" id="MobiDB-lite"/>
    </source>
</evidence>
<dbReference type="InterPro" id="IPR011009">
    <property type="entry name" value="Kinase-like_dom_sf"/>
</dbReference>
<evidence type="ECO:0000256" key="2">
    <source>
        <dbReference type="ARBA" id="ARBA00022741"/>
    </source>
</evidence>
<feature type="region of interest" description="Disordered" evidence="4">
    <location>
        <begin position="272"/>
        <end position="694"/>
    </location>
</feature>
<dbReference type="Gene3D" id="1.10.510.10">
    <property type="entry name" value="Transferase(Phosphotransferase) domain 1"/>
    <property type="match status" value="1"/>
</dbReference>
<proteinExistence type="inferred from homology"/>
<comment type="caution">
    <text evidence="6">The sequence shown here is derived from an EMBL/GenBank/DDBJ whole genome shotgun (WGS) entry which is preliminary data.</text>
</comment>
<dbReference type="RefSeq" id="WP_285581588.1">
    <property type="nucleotide sequence ID" value="NZ_BSTK01000017.1"/>
</dbReference>
<gene>
    <name evidence="6" type="ORF">Airi02_085190</name>
</gene>
<dbReference type="PANTHER" id="PTHR45832">
    <property type="entry name" value="SERINE/THREONINE-PROTEIN KINASE SAMKA-RELATED-RELATED"/>
    <property type="match status" value="1"/>
</dbReference>
<feature type="compositionally biased region" description="Low complexity" evidence="4">
    <location>
        <begin position="481"/>
        <end position="493"/>
    </location>
</feature>
<accession>A0A9W6W431</accession>
<feature type="compositionally biased region" description="Low complexity" evidence="4">
    <location>
        <begin position="291"/>
        <end position="312"/>
    </location>
</feature>
<dbReference type="InterPro" id="IPR008266">
    <property type="entry name" value="Tyr_kinase_AS"/>
</dbReference>
<feature type="region of interest" description="Disordered" evidence="4">
    <location>
        <begin position="737"/>
        <end position="773"/>
    </location>
</feature>
<name>A0A9W6W431_9ACTN</name>
<reference evidence="6" key="1">
    <citation type="submission" date="2023-03" db="EMBL/GenBank/DDBJ databases">
        <title>Actinoallomurus iriomotensis NBRC 103684.</title>
        <authorList>
            <person name="Ichikawa N."/>
            <person name="Sato H."/>
            <person name="Tonouchi N."/>
        </authorList>
    </citation>
    <scope>NUCLEOTIDE SEQUENCE</scope>
    <source>
        <strain evidence="6">NBRC 103684</strain>
    </source>
</reference>
<dbReference type="GO" id="GO:0005524">
    <property type="term" value="F:ATP binding"/>
    <property type="evidence" value="ECO:0007669"/>
    <property type="project" value="UniProtKB-KW"/>
</dbReference>
<dbReference type="EMBL" id="BSTK01000017">
    <property type="protein sequence ID" value="GLY90590.1"/>
    <property type="molecule type" value="Genomic_DNA"/>
</dbReference>
<feature type="compositionally biased region" description="Pro residues" evidence="4">
    <location>
        <begin position="429"/>
        <end position="441"/>
    </location>
</feature>
<dbReference type="Gene3D" id="3.30.200.20">
    <property type="entry name" value="Phosphorylase Kinase, domain 1"/>
    <property type="match status" value="1"/>
</dbReference>
<organism evidence="6 7">
    <name type="scientific">Actinoallomurus iriomotensis</name>
    <dbReference type="NCBI Taxonomy" id="478107"/>
    <lineage>
        <taxon>Bacteria</taxon>
        <taxon>Bacillati</taxon>
        <taxon>Actinomycetota</taxon>
        <taxon>Actinomycetes</taxon>
        <taxon>Streptosporangiales</taxon>
        <taxon>Thermomonosporaceae</taxon>
        <taxon>Actinoallomurus</taxon>
    </lineage>
</organism>
<feature type="compositionally biased region" description="Low complexity" evidence="4">
    <location>
        <begin position="344"/>
        <end position="356"/>
    </location>
</feature>
<dbReference type="AlphaFoldDB" id="A0A9W6W431"/>
<evidence type="ECO:0000256" key="3">
    <source>
        <dbReference type="ARBA" id="ARBA00022840"/>
    </source>
</evidence>
<feature type="compositionally biased region" description="Low complexity" evidence="4">
    <location>
        <begin position="370"/>
        <end position="392"/>
    </location>
</feature>
<protein>
    <recommendedName>
        <fullName evidence="5">Protein kinase domain-containing protein</fullName>
    </recommendedName>
</protein>
<evidence type="ECO:0000313" key="7">
    <source>
        <dbReference type="Proteomes" id="UP001165074"/>
    </source>
</evidence>
<dbReference type="PROSITE" id="PS00109">
    <property type="entry name" value="PROTEIN_KINASE_TYR"/>
    <property type="match status" value="1"/>
</dbReference>
<feature type="compositionally biased region" description="Low complexity" evidence="4">
    <location>
        <begin position="648"/>
        <end position="678"/>
    </location>
</feature>
<feature type="domain" description="Protein kinase" evidence="5">
    <location>
        <begin position="18"/>
        <end position="271"/>
    </location>
</feature>
<keyword evidence="2" id="KW-0547">Nucleotide-binding</keyword>
<dbReference type="SUPFAM" id="SSF56112">
    <property type="entry name" value="Protein kinase-like (PK-like)"/>
    <property type="match status" value="1"/>
</dbReference>
<evidence type="ECO:0000256" key="1">
    <source>
        <dbReference type="ARBA" id="ARBA00008874"/>
    </source>
</evidence>
<dbReference type="InterPro" id="IPR000719">
    <property type="entry name" value="Prot_kinase_dom"/>
</dbReference>
<keyword evidence="3" id="KW-0067">ATP-binding</keyword>
<dbReference type="Pfam" id="PF00069">
    <property type="entry name" value="Pkinase"/>
    <property type="match status" value="1"/>
</dbReference>
<dbReference type="PROSITE" id="PS50011">
    <property type="entry name" value="PROTEIN_KINASE_DOM"/>
    <property type="match status" value="1"/>
</dbReference>
<dbReference type="InterPro" id="IPR051931">
    <property type="entry name" value="PAK3-like"/>
</dbReference>
<comment type="similarity">
    <text evidence="1">Belongs to the protein kinase superfamily. STE Ser/Thr protein kinase family. STE20 subfamily.</text>
</comment>
<sequence>MADGLPLRPGDPPELGGHRLLRRLGEGNQGVVFLGESPSGEQVAIKLLHARMAADPNARDRFVRELSAAKKVARFCTAQVLDADLAGDHPYIVSEYVEGRSLRSHILTDGPRTGGALERLAIGTLTALAAIHRAGIVHRDFTPHNVLLGPDGPRVIDFGIARALGATGNNESARAGTPSYMAPEQVKGDEIGPPADMFAWGSTILFAATGHPPFGNESVHAVMERILHDEPDVSALPEPLRSVVSACLAKDPARRPTAQQAQAGLLGHEATVDEPLMPPPAFGAAPPEQKPATPAPAAGPTVSSAASLAGQPAGPPAAEPAASSTGQPVAPPTGQAVASSTGRPAASPAAEPAASPTGQPVAPPTGQAVASSTGRPAASPASRPVAPRATEPAAPPTGQAVPPPAARSAAPQAAIPADTVPQPVVAAASPPPAFPAFPPPAAADETAAETSGMPRPATGTSSAAPPTGEAPSPWAASVRLPAAATPTSAAPSSPDEPAPSPSEAPSSPATPALSHSAPPSSPAASAPPSPNRPAPSPTGAPSSPPAPPSPTGPSTPNTPALPHSTAPSSPTAPTPPTSTAPPSPNEPATSPSRAPSSPTALALPHSATPSSPAAVEPPSSELAPSRSGAPSSPAGSAPPGSAAPPTVPVAVASGSGPARTSPASSSPPRSVPSPARSALTPASTPTKPHASASGRRRTVGWALLAGAAVVVAGAAVAVPLWPDGGDAATAPPVRTAVTVPSTPTPTPTPVTHRPQLNGVRSGAPIAKPTKKPAKGCRDYQRAYTVTRAGSALLKVSVCRGAYTGTAVLADTAAKDGWDLCLQLRGHVIGAANTYISTVLSSRDGRVRAFDNGPKARFGAKTKHTEDSVTVNVGRCRGSGAALQTSWQTQDKLAAG</sequence>
<dbReference type="GO" id="GO:0004672">
    <property type="term" value="F:protein kinase activity"/>
    <property type="evidence" value="ECO:0007669"/>
    <property type="project" value="InterPro"/>
</dbReference>
<feature type="compositionally biased region" description="Low complexity" evidence="4">
    <location>
        <begin position="586"/>
        <end position="640"/>
    </location>
</feature>
<feature type="compositionally biased region" description="Low complexity" evidence="4">
    <location>
        <begin position="442"/>
        <end position="451"/>
    </location>
</feature>
<evidence type="ECO:0000313" key="6">
    <source>
        <dbReference type="EMBL" id="GLY90590.1"/>
    </source>
</evidence>
<feature type="compositionally biased region" description="Low complexity" evidence="4">
    <location>
        <begin position="406"/>
        <end position="428"/>
    </location>
</feature>
<keyword evidence="7" id="KW-1185">Reference proteome</keyword>